<organism evidence="2 3">
    <name type="scientific">Paenibacillus cremeus</name>
    <dbReference type="NCBI Taxonomy" id="2163881"/>
    <lineage>
        <taxon>Bacteria</taxon>
        <taxon>Bacillati</taxon>
        <taxon>Bacillota</taxon>
        <taxon>Bacilli</taxon>
        <taxon>Bacillales</taxon>
        <taxon>Paenibacillaceae</taxon>
        <taxon>Paenibacillus</taxon>
    </lineage>
</organism>
<dbReference type="PANTHER" id="PTHR43155">
    <property type="entry name" value="CYCLIC DI-GMP PHOSPHODIESTERASE PA4108-RELATED"/>
    <property type="match status" value="1"/>
</dbReference>
<dbReference type="InterPro" id="IPR037522">
    <property type="entry name" value="HD_GYP_dom"/>
</dbReference>
<dbReference type="CDD" id="cd00077">
    <property type="entry name" value="HDc"/>
    <property type="match status" value="1"/>
</dbReference>
<evidence type="ECO:0000259" key="1">
    <source>
        <dbReference type="PROSITE" id="PS51832"/>
    </source>
</evidence>
<dbReference type="InterPro" id="IPR003607">
    <property type="entry name" value="HD/PDEase_dom"/>
</dbReference>
<dbReference type="PROSITE" id="PS51832">
    <property type="entry name" value="HD_GYP"/>
    <property type="match status" value="1"/>
</dbReference>
<dbReference type="RefSeq" id="WP_144844596.1">
    <property type="nucleotide sequence ID" value="NZ_VNJI01000006.1"/>
</dbReference>
<evidence type="ECO:0000313" key="2">
    <source>
        <dbReference type="EMBL" id="TVY10686.1"/>
    </source>
</evidence>
<dbReference type="SUPFAM" id="SSF109604">
    <property type="entry name" value="HD-domain/PDEase-like"/>
    <property type="match status" value="1"/>
</dbReference>
<dbReference type="Gene3D" id="1.10.3210.10">
    <property type="entry name" value="Hypothetical protein af1432"/>
    <property type="match status" value="1"/>
</dbReference>
<sequence length="356" mass="40007">MTTVPVSQLKVGEKLSENVLTKYSNVLFSKGKLVMERDIEILKAFLIPSVQIETKSGEADTSVEEVQIEESNRSVLPFYENYSKLLQLLRKVFTATSSGGQNLPILEIRTTLADLIQHISHYNVLTFSPKNFQLSEFLYHNSIMVSLTSYNLARWHGYPTKDLMPIALGGLLHDIGNAKVDSSILFKPSRLSPVEVEDMKRHTIIGYNLLKSVPAINEGVKFCALQHHEREDGSGYPLGVGGDKVHPYSKIVAIADMFHAMTTDRFHKKGSSPYLVLEQLLNDSFGKMEPALVQTFIHKVTAFHNGTLVKLSDSRIGEIVFSDRSNPTRPWVNVNGKIVNLTLERSLYIQELIHKL</sequence>
<name>A0A559KEY5_9BACL</name>
<keyword evidence="3" id="KW-1185">Reference proteome</keyword>
<protein>
    <submittedName>
        <fullName evidence="2">HD-GYP domain-containing protein</fullName>
    </submittedName>
</protein>
<comment type="caution">
    <text evidence="2">The sequence shown here is derived from an EMBL/GenBank/DDBJ whole genome shotgun (WGS) entry which is preliminary data.</text>
</comment>
<dbReference type="SMART" id="SM00471">
    <property type="entry name" value="HDc"/>
    <property type="match status" value="1"/>
</dbReference>
<reference evidence="2 3" key="1">
    <citation type="submission" date="2019-07" db="EMBL/GenBank/DDBJ databases">
        <authorList>
            <person name="Kim J."/>
        </authorList>
    </citation>
    <scope>NUCLEOTIDE SEQUENCE [LARGE SCALE GENOMIC DNA]</scope>
    <source>
        <strain evidence="2 3">JC52</strain>
    </source>
</reference>
<dbReference type="Pfam" id="PF13487">
    <property type="entry name" value="HD_5"/>
    <property type="match status" value="1"/>
</dbReference>
<accession>A0A559KEY5</accession>
<proteinExistence type="predicted"/>
<evidence type="ECO:0000313" key="3">
    <source>
        <dbReference type="Proteomes" id="UP000317036"/>
    </source>
</evidence>
<dbReference type="Proteomes" id="UP000317036">
    <property type="component" value="Unassembled WGS sequence"/>
</dbReference>
<dbReference type="PANTHER" id="PTHR43155:SF2">
    <property type="entry name" value="CYCLIC DI-GMP PHOSPHODIESTERASE PA4108"/>
    <property type="match status" value="1"/>
</dbReference>
<feature type="domain" description="HD-GYP" evidence="1">
    <location>
        <begin position="108"/>
        <end position="312"/>
    </location>
</feature>
<dbReference type="AlphaFoldDB" id="A0A559KEY5"/>
<dbReference type="OrthoDB" id="9759601at2"/>
<gene>
    <name evidence="2" type="ORF">FPZ49_06135</name>
</gene>
<dbReference type="EMBL" id="VNJI01000006">
    <property type="protein sequence ID" value="TVY10686.1"/>
    <property type="molecule type" value="Genomic_DNA"/>
</dbReference>